<dbReference type="PROSITE" id="PS50110">
    <property type="entry name" value="RESPONSE_REGULATORY"/>
    <property type="match status" value="1"/>
</dbReference>
<dbReference type="InterPro" id="IPR001789">
    <property type="entry name" value="Sig_transdc_resp-reg_receiver"/>
</dbReference>
<dbReference type="Gene3D" id="1.10.10.10">
    <property type="entry name" value="Winged helix-like DNA-binding domain superfamily/Winged helix DNA-binding domain"/>
    <property type="match status" value="1"/>
</dbReference>
<dbReference type="PANTHER" id="PTHR48111:SF40">
    <property type="entry name" value="PHOSPHATE REGULON TRANSCRIPTIONAL REGULATORY PROTEIN PHOB"/>
    <property type="match status" value="1"/>
</dbReference>
<accession>A0ABW8YA38</accession>
<dbReference type="PANTHER" id="PTHR48111">
    <property type="entry name" value="REGULATOR OF RPOS"/>
    <property type="match status" value="1"/>
</dbReference>
<dbReference type="InterPro" id="IPR001867">
    <property type="entry name" value="OmpR/PhoB-type_DNA-bd"/>
</dbReference>
<dbReference type="Pfam" id="PF00072">
    <property type="entry name" value="Response_reg"/>
    <property type="match status" value="1"/>
</dbReference>
<keyword evidence="3 5" id="KW-0238">DNA-binding</keyword>
<dbReference type="InterPro" id="IPR039420">
    <property type="entry name" value="WalR-like"/>
</dbReference>
<evidence type="ECO:0000256" key="1">
    <source>
        <dbReference type="ARBA" id="ARBA00022553"/>
    </source>
</evidence>
<dbReference type="Proteomes" id="UP001629059">
    <property type="component" value="Unassembled WGS sequence"/>
</dbReference>
<dbReference type="EMBL" id="JBELQB010000004">
    <property type="protein sequence ID" value="MFL9837066.1"/>
    <property type="molecule type" value="Genomic_DNA"/>
</dbReference>
<dbReference type="InterPro" id="IPR016032">
    <property type="entry name" value="Sig_transdc_resp-reg_C-effctor"/>
</dbReference>
<dbReference type="RefSeq" id="WP_408074090.1">
    <property type="nucleotide sequence ID" value="NZ_JBELQB010000004.1"/>
</dbReference>
<dbReference type="PROSITE" id="PS51755">
    <property type="entry name" value="OMPR_PHOB"/>
    <property type="match status" value="1"/>
</dbReference>
<keyword evidence="1 4" id="KW-0597">Phosphoprotein</keyword>
<feature type="domain" description="OmpR/PhoB-type" evidence="7">
    <location>
        <begin position="133"/>
        <end position="228"/>
    </location>
</feature>
<dbReference type="CDD" id="cd00383">
    <property type="entry name" value="trans_reg_C"/>
    <property type="match status" value="1"/>
</dbReference>
<reference evidence="8 9" key="1">
    <citation type="submission" date="2024-06" db="EMBL/GenBank/DDBJ databases">
        <authorList>
            <person name="Kaempfer P."/>
            <person name="Viver T."/>
        </authorList>
    </citation>
    <scope>NUCLEOTIDE SEQUENCE [LARGE SCALE GENOMIC DNA]</scope>
    <source>
        <strain evidence="8 9">ST-75</strain>
    </source>
</reference>
<protein>
    <submittedName>
        <fullName evidence="8">Response regulator transcription factor</fullName>
    </submittedName>
</protein>
<dbReference type="Gene3D" id="3.40.50.2300">
    <property type="match status" value="1"/>
</dbReference>
<dbReference type="SUPFAM" id="SSF46894">
    <property type="entry name" value="C-terminal effector domain of the bipartite response regulators"/>
    <property type="match status" value="1"/>
</dbReference>
<dbReference type="Pfam" id="PF00486">
    <property type="entry name" value="Trans_reg_C"/>
    <property type="match status" value="1"/>
</dbReference>
<dbReference type="InterPro" id="IPR011006">
    <property type="entry name" value="CheY-like_superfamily"/>
</dbReference>
<evidence type="ECO:0000259" key="6">
    <source>
        <dbReference type="PROSITE" id="PS50110"/>
    </source>
</evidence>
<evidence type="ECO:0000259" key="7">
    <source>
        <dbReference type="PROSITE" id="PS51755"/>
    </source>
</evidence>
<dbReference type="SMART" id="SM00448">
    <property type="entry name" value="REC"/>
    <property type="match status" value="1"/>
</dbReference>
<evidence type="ECO:0000256" key="5">
    <source>
        <dbReference type="PROSITE-ProRule" id="PRU01091"/>
    </source>
</evidence>
<name>A0ABW8YA38_9FLAO</name>
<gene>
    <name evidence="8" type="ORF">ABS768_06110</name>
</gene>
<sequence length="228" mass="25990">MKKKDIKILLVDDEQDILEIVGYNLSQEGYQIITANNGKDAIVKAKKELPHLIIMDVMMPEMDGMEAVETIRKVPELSNVIITFLTARSEDYSQVAGFDAGADDYIAKPIKPKLLVSKVKALLRRLKEDESKGDVLKVGNIEINREEYKIIMEDSEEIVLPRKEFELFYLLASKPGKVFKREEILDKVWGNEVVVGGRTIDVHIRKLREKIGDELFKTIKGVGYKLEI</sequence>
<evidence type="ECO:0000256" key="3">
    <source>
        <dbReference type="ARBA" id="ARBA00023125"/>
    </source>
</evidence>
<proteinExistence type="predicted"/>
<keyword evidence="9" id="KW-1185">Reference proteome</keyword>
<evidence type="ECO:0000313" key="8">
    <source>
        <dbReference type="EMBL" id="MFL9837066.1"/>
    </source>
</evidence>
<feature type="domain" description="Response regulatory" evidence="6">
    <location>
        <begin position="7"/>
        <end position="123"/>
    </location>
</feature>
<evidence type="ECO:0000256" key="4">
    <source>
        <dbReference type="PROSITE-ProRule" id="PRU00169"/>
    </source>
</evidence>
<dbReference type="SMART" id="SM00862">
    <property type="entry name" value="Trans_reg_C"/>
    <property type="match status" value="1"/>
</dbReference>
<organism evidence="8 9">
    <name type="scientific">Flavobacterium rhizophilum</name>
    <dbReference type="NCBI Taxonomy" id="3163296"/>
    <lineage>
        <taxon>Bacteria</taxon>
        <taxon>Pseudomonadati</taxon>
        <taxon>Bacteroidota</taxon>
        <taxon>Flavobacteriia</taxon>
        <taxon>Flavobacteriales</taxon>
        <taxon>Flavobacteriaceae</taxon>
        <taxon>Flavobacterium</taxon>
    </lineage>
</organism>
<feature type="modified residue" description="4-aspartylphosphate" evidence="4">
    <location>
        <position position="56"/>
    </location>
</feature>
<dbReference type="InterPro" id="IPR036388">
    <property type="entry name" value="WH-like_DNA-bd_sf"/>
</dbReference>
<evidence type="ECO:0000313" key="9">
    <source>
        <dbReference type="Proteomes" id="UP001629059"/>
    </source>
</evidence>
<dbReference type="SUPFAM" id="SSF52172">
    <property type="entry name" value="CheY-like"/>
    <property type="match status" value="1"/>
</dbReference>
<keyword evidence="2" id="KW-0902">Two-component regulatory system</keyword>
<feature type="DNA-binding region" description="OmpR/PhoB-type" evidence="5">
    <location>
        <begin position="133"/>
        <end position="228"/>
    </location>
</feature>
<comment type="caution">
    <text evidence="8">The sequence shown here is derived from an EMBL/GenBank/DDBJ whole genome shotgun (WGS) entry which is preliminary data.</text>
</comment>
<evidence type="ECO:0000256" key="2">
    <source>
        <dbReference type="ARBA" id="ARBA00023012"/>
    </source>
</evidence>